<reference evidence="1 2" key="1">
    <citation type="submission" date="2024-01" db="EMBL/GenBank/DDBJ databases">
        <authorList>
            <person name="Waweru B."/>
        </authorList>
    </citation>
    <scope>NUCLEOTIDE SEQUENCE [LARGE SCALE GENOMIC DNA]</scope>
</reference>
<organism evidence="1 2">
    <name type="scientific">Dovyalis caffra</name>
    <dbReference type="NCBI Taxonomy" id="77055"/>
    <lineage>
        <taxon>Eukaryota</taxon>
        <taxon>Viridiplantae</taxon>
        <taxon>Streptophyta</taxon>
        <taxon>Embryophyta</taxon>
        <taxon>Tracheophyta</taxon>
        <taxon>Spermatophyta</taxon>
        <taxon>Magnoliopsida</taxon>
        <taxon>eudicotyledons</taxon>
        <taxon>Gunneridae</taxon>
        <taxon>Pentapetalae</taxon>
        <taxon>rosids</taxon>
        <taxon>fabids</taxon>
        <taxon>Malpighiales</taxon>
        <taxon>Salicaceae</taxon>
        <taxon>Flacourtieae</taxon>
        <taxon>Dovyalis</taxon>
    </lineage>
</organism>
<sequence>MDNSATKATTRDNLVARSRLLLRLFGNHRGMKLNECRGYSQMIKCRGYSIVNGCRGHLTMIECRGYSTMIECR</sequence>
<keyword evidence="2" id="KW-1185">Reference proteome</keyword>
<evidence type="ECO:0000313" key="1">
    <source>
        <dbReference type="EMBL" id="CAK7335358.1"/>
    </source>
</evidence>
<comment type="caution">
    <text evidence="1">The sequence shown here is derived from an EMBL/GenBank/DDBJ whole genome shotgun (WGS) entry which is preliminary data.</text>
</comment>
<dbReference type="AlphaFoldDB" id="A0AAV1RH39"/>
<protein>
    <submittedName>
        <fullName evidence="1">Uncharacterized protein</fullName>
    </submittedName>
</protein>
<dbReference type="EMBL" id="CAWUPB010000969">
    <property type="protein sequence ID" value="CAK7335358.1"/>
    <property type="molecule type" value="Genomic_DNA"/>
</dbReference>
<feature type="non-terminal residue" evidence="1">
    <location>
        <position position="73"/>
    </location>
</feature>
<gene>
    <name evidence="1" type="ORF">DCAF_LOCUS10350</name>
</gene>
<dbReference type="Proteomes" id="UP001314170">
    <property type="component" value="Unassembled WGS sequence"/>
</dbReference>
<accession>A0AAV1RH39</accession>
<name>A0AAV1RH39_9ROSI</name>
<proteinExistence type="predicted"/>
<evidence type="ECO:0000313" key="2">
    <source>
        <dbReference type="Proteomes" id="UP001314170"/>
    </source>
</evidence>